<dbReference type="AlphaFoldDB" id="A0A834YKX0"/>
<evidence type="ECO:0000313" key="1">
    <source>
        <dbReference type="EMBL" id="KAF8389930.1"/>
    </source>
</evidence>
<accession>A0A834YKX0</accession>
<keyword evidence="2" id="KW-1185">Reference proteome</keyword>
<dbReference type="Gene3D" id="3.30.559.10">
    <property type="entry name" value="Chloramphenicol acetyltransferase-like domain"/>
    <property type="match status" value="1"/>
</dbReference>
<proteinExistence type="predicted"/>
<name>A0A834YKX0_TETSI</name>
<dbReference type="Proteomes" id="UP000655225">
    <property type="component" value="Unassembled WGS sequence"/>
</dbReference>
<organism evidence="1 2">
    <name type="scientific">Tetracentron sinense</name>
    <name type="common">Spur-leaf</name>
    <dbReference type="NCBI Taxonomy" id="13715"/>
    <lineage>
        <taxon>Eukaryota</taxon>
        <taxon>Viridiplantae</taxon>
        <taxon>Streptophyta</taxon>
        <taxon>Embryophyta</taxon>
        <taxon>Tracheophyta</taxon>
        <taxon>Spermatophyta</taxon>
        <taxon>Magnoliopsida</taxon>
        <taxon>Trochodendrales</taxon>
        <taxon>Trochodendraceae</taxon>
        <taxon>Tetracentron</taxon>
    </lineage>
</organism>
<dbReference type="InterPro" id="IPR023213">
    <property type="entry name" value="CAT-like_dom_sf"/>
</dbReference>
<gene>
    <name evidence="1" type="ORF">HHK36_024449</name>
</gene>
<sequence length="120" mass="13140">MGVALAVEAVIEAPKRLDNGLLRGIEEAVSKFSSAQTEQVIAIAGSTRFGIYETDFGWGSRGWFGFEQGGNGLFLLRCLLIVTKPPEAVKLLKLQYGLRTQCITANVIIVMQNDHLIIDM</sequence>
<reference evidence="1 2" key="1">
    <citation type="submission" date="2020-04" db="EMBL/GenBank/DDBJ databases">
        <title>Plant Genome Project.</title>
        <authorList>
            <person name="Zhang R.-G."/>
        </authorList>
    </citation>
    <scope>NUCLEOTIDE SEQUENCE [LARGE SCALE GENOMIC DNA]</scope>
    <source>
        <strain evidence="1">YNK0</strain>
        <tissue evidence="1">Leaf</tissue>
    </source>
</reference>
<evidence type="ECO:0000313" key="2">
    <source>
        <dbReference type="Proteomes" id="UP000655225"/>
    </source>
</evidence>
<dbReference type="OrthoDB" id="1862401at2759"/>
<comment type="caution">
    <text evidence="1">The sequence shown here is derived from an EMBL/GenBank/DDBJ whole genome shotgun (WGS) entry which is preliminary data.</text>
</comment>
<dbReference type="EMBL" id="JABCRI010000018">
    <property type="protein sequence ID" value="KAF8389930.1"/>
    <property type="molecule type" value="Genomic_DNA"/>
</dbReference>
<protein>
    <submittedName>
        <fullName evidence="1">Uncharacterized protein</fullName>
    </submittedName>
</protein>